<dbReference type="HOGENOM" id="CLU_1400035_0_0_0"/>
<gene>
    <name evidence="1" type="ordered locus">Sinac_7686</name>
</gene>
<sequence>MIAIETETVEQDGHTYRIAIYPDGDTPNPLDDWSEMGSILSLNRRHANFDPGGIEAAIDGNPDAVALSYFEHGLCCWSVAGELPAANRSPFDSVSFAGIWLPDAETLESARRYGGSTRRHFMRQRAGQACDVYTQWCNGDIYGYDISRIVACPDCHGDRLEPVDSCWGFYGLEACRAEAKTMLATCGHRAA</sequence>
<geneLocation type="plasmid" evidence="1 2">
    <name>pSINAC03</name>
</geneLocation>
<organism evidence="1 2">
    <name type="scientific">Singulisphaera acidiphila (strain ATCC BAA-1392 / DSM 18658 / VKM B-2454 / MOB10)</name>
    <dbReference type="NCBI Taxonomy" id="886293"/>
    <lineage>
        <taxon>Bacteria</taxon>
        <taxon>Pseudomonadati</taxon>
        <taxon>Planctomycetota</taxon>
        <taxon>Planctomycetia</taxon>
        <taxon>Isosphaerales</taxon>
        <taxon>Isosphaeraceae</taxon>
        <taxon>Singulisphaera</taxon>
    </lineage>
</organism>
<protein>
    <submittedName>
        <fullName evidence="1">Uncharacterized protein</fullName>
    </submittedName>
</protein>
<dbReference type="KEGG" id="saci:Sinac_7686"/>
<proteinExistence type="predicted"/>
<name>L0DQI4_SINAD</name>
<keyword evidence="2" id="KW-1185">Reference proteome</keyword>
<dbReference type="Proteomes" id="UP000010798">
    <property type="component" value="Plasmid pSINAC03"/>
</dbReference>
<dbReference type="RefSeq" id="WP_015250774.1">
    <property type="nucleotide sequence ID" value="NC_019895.1"/>
</dbReference>
<dbReference type="EMBL" id="CP003367">
    <property type="protein sequence ID" value="AGA31714.1"/>
    <property type="molecule type" value="Genomic_DNA"/>
</dbReference>
<evidence type="ECO:0000313" key="1">
    <source>
        <dbReference type="EMBL" id="AGA31714.1"/>
    </source>
</evidence>
<keyword evidence="1" id="KW-0614">Plasmid</keyword>
<evidence type="ECO:0000313" key="2">
    <source>
        <dbReference type="Proteomes" id="UP000010798"/>
    </source>
</evidence>
<accession>L0DQI4</accession>
<dbReference type="AlphaFoldDB" id="L0DQI4"/>
<reference evidence="1 2" key="1">
    <citation type="submission" date="2012-02" db="EMBL/GenBank/DDBJ databases">
        <title>Complete sequence of plasmid 3 of Singulisphaera acidiphila DSM 18658.</title>
        <authorList>
            <consortium name="US DOE Joint Genome Institute (JGI-PGF)"/>
            <person name="Lucas S."/>
            <person name="Copeland A."/>
            <person name="Lapidus A."/>
            <person name="Glavina del Rio T."/>
            <person name="Dalin E."/>
            <person name="Tice H."/>
            <person name="Bruce D."/>
            <person name="Goodwin L."/>
            <person name="Pitluck S."/>
            <person name="Peters L."/>
            <person name="Ovchinnikova G."/>
            <person name="Chertkov O."/>
            <person name="Kyrpides N."/>
            <person name="Mavromatis K."/>
            <person name="Ivanova N."/>
            <person name="Brettin T."/>
            <person name="Detter J.C."/>
            <person name="Han C."/>
            <person name="Larimer F."/>
            <person name="Land M."/>
            <person name="Hauser L."/>
            <person name="Markowitz V."/>
            <person name="Cheng J.-F."/>
            <person name="Hugenholtz P."/>
            <person name="Woyke T."/>
            <person name="Wu D."/>
            <person name="Tindall B."/>
            <person name="Pomrenke H."/>
            <person name="Brambilla E."/>
            <person name="Klenk H.-P."/>
            <person name="Eisen J.A."/>
        </authorList>
    </citation>
    <scope>NUCLEOTIDE SEQUENCE [LARGE SCALE GENOMIC DNA]</scope>
    <source>
        <strain evidence="2">ATCC BAA-1392 / DSM 18658 / VKM B-2454 / MOB10</strain>
        <plasmid evidence="1 2">pSINAC03</plasmid>
    </source>
</reference>